<dbReference type="Pfam" id="PF00672">
    <property type="entry name" value="HAMP"/>
    <property type="match status" value="1"/>
</dbReference>
<accession>A0A6P2CGV6</accession>
<evidence type="ECO:0000256" key="1">
    <source>
        <dbReference type="ARBA" id="ARBA00004651"/>
    </source>
</evidence>
<dbReference type="InterPro" id="IPR001054">
    <property type="entry name" value="A/G_cyclase"/>
</dbReference>
<keyword evidence="4 7" id="KW-0812">Transmembrane</keyword>
<gene>
    <name evidence="10" type="ORF">DW322_17260</name>
</gene>
<dbReference type="RefSeq" id="WP_010836387.1">
    <property type="nucleotide sequence ID" value="NZ_QRCM01000001.1"/>
</dbReference>
<evidence type="ECO:0000256" key="7">
    <source>
        <dbReference type="SAM" id="Phobius"/>
    </source>
</evidence>
<comment type="subcellular location">
    <subcellularLocation>
        <location evidence="1">Cell membrane</location>
        <topology evidence="1">Multi-pass membrane protein</topology>
    </subcellularLocation>
</comment>
<feature type="domain" description="HAMP" evidence="9">
    <location>
        <begin position="256"/>
        <end position="308"/>
    </location>
</feature>
<dbReference type="Gene3D" id="3.30.70.1230">
    <property type="entry name" value="Nucleotide cyclase"/>
    <property type="match status" value="1"/>
</dbReference>
<feature type="transmembrane region" description="Helical" evidence="7">
    <location>
        <begin position="230"/>
        <end position="253"/>
    </location>
</feature>
<reference evidence="10 11" key="1">
    <citation type="submission" date="2018-07" db="EMBL/GenBank/DDBJ databases">
        <title>Genome sequence of Rhodococcus rhodnii ATCC 35071 from Rhodnius prolixus.</title>
        <authorList>
            <person name="Patel V."/>
            <person name="Vogel K.J."/>
        </authorList>
    </citation>
    <scope>NUCLEOTIDE SEQUENCE [LARGE SCALE GENOMIC DNA]</scope>
    <source>
        <strain evidence="10 11">ATCC 35071</strain>
    </source>
</reference>
<dbReference type="PROSITE" id="PS50885">
    <property type="entry name" value="HAMP"/>
    <property type="match status" value="1"/>
</dbReference>
<evidence type="ECO:0000256" key="3">
    <source>
        <dbReference type="ARBA" id="ARBA00022475"/>
    </source>
</evidence>
<evidence type="ECO:0000256" key="6">
    <source>
        <dbReference type="ARBA" id="ARBA00023136"/>
    </source>
</evidence>
<dbReference type="EMBL" id="QRCM01000001">
    <property type="protein sequence ID" value="TXG91623.1"/>
    <property type="molecule type" value="Genomic_DNA"/>
</dbReference>
<dbReference type="SMART" id="SM00044">
    <property type="entry name" value="CYCc"/>
    <property type="match status" value="1"/>
</dbReference>
<comment type="similarity">
    <text evidence="2">Belongs to the adenylyl cyclase class-3 family.</text>
</comment>
<dbReference type="PROSITE" id="PS50125">
    <property type="entry name" value="GUANYLATE_CYCLASE_2"/>
    <property type="match status" value="1"/>
</dbReference>
<dbReference type="AlphaFoldDB" id="A0A6P2CGV6"/>
<feature type="transmembrane region" description="Helical" evidence="7">
    <location>
        <begin position="69"/>
        <end position="89"/>
    </location>
</feature>
<dbReference type="InterPro" id="IPR050697">
    <property type="entry name" value="Adenylyl/Guanylyl_Cyclase_3/4"/>
</dbReference>
<dbReference type="SUPFAM" id="SSF55073">
    <property type="entry name" value="Nucleotide cyclase"/>
    <property type="match status" value="1"/>
</dbReference>
<evidence type="ECO:0000259" key="8">
    <source>
        <dbReference type="PROSITE" id="PS50125"/>
    </source>
</evidence>
<evidence type="ECO:0000259" key="9">
    <source>
        <dbReference type="PROSITE" id="PS50885"/>
    </source>
</evidence>
<dbReference type="SMART" id="SM00304">
    <property type="entry name" value="HAMP"/>
    <property type="match status" value="1"/>
</dbReference>
<dbReference type="GO" id="GO:0035556">
    <property type="term" value="P:intracellular signal transduction"/>
    <property type="evidence" value="ECO:0007669"/>
    <property type="project" value="InterPro"/>
</dbReference>
<name>A0A6P2CGV6_9NOCA</name>
<dbReference type="Gene3D" id="6.10.340.10">
    <property type="match status" value="1"/>
</dbReference>
<protein>
    <submittedName>
        <fullName evidence="10">Adenylate/guanylate cyclase domain-containing protein</fullName>
    </submittedName>
</protein>
<feature type="transmembrane region" description="Helical" evidence="7">
    <location>
        <begin position="201"/>
        <end position="224"/>
    </location>
</feature>
<keyword evidence="6 7" id="KW-0472">Membrane</keyword>
<dbReference type="InterPro" id="IPR003660">
    <property type="entry name" value="HAMP_dom"/>
</dbReference>
<evidence type="ECO:0000256" key="5">
    <source>
        <dbReference type="ARBA" id="ARBA00022989"/>
    </source>
</evidence>
<organism evidence="10 11">
    <name type="scientific">Rhodococcus rhodnii</name>
    <dbReference type="NCBI Taxonomy" id="38312"/>
    <lineage>
        <taxon>Bacteria</taxon>
        <taxon>Bacillati</taxon>
        <taxon>Actinomycetota</taxon>
        <taxon>Actinomycetes</taxon>
        <taxon>Mycobacteriales</taxon>
        <taxon>Nocardiaceae</taxon>
        <taxon>Rhodococcus</taxon>
    </lineage>
</organism>
<feature type="transmembrane region" description="Helical" evidence="7">
    <location>
        <begin position="32"/>
        <end position="57"/>
    </location>
</feature>
<feature type="transmembrane region" description="Helical" evidence="7">
    <location>
        <begin position="156"/>
        <end position="175"/>
    </location>
</feature>
<keyword evidence="3" id="KW-1003">Cell membrane</keyword>
<dbReference type="Pfam" id="PF00211">
    <property type="entry name" value="Guanylate_cyc"/>
    <property type="match status" value="1"/>
</dbReference>
<dbReference type="SUPFAM" id="SSF158472">
    <property type="entry name" value="HAMP domain-like"/>
    <property type="match status" value="1"/>
</dbReference>
<evidence type="ECO:0000313" key="11">
    <source>
        <dbReference type="Proteomes" id="UP000471120"/>
    </source>
</evidence>
<dbReference type="PANTHER" id="PTHR43081">
    <property type="entry name" value="ADENYLATE CYCLASE, TERMINAL-DIFFERENTIATION SPECIFIC-RELATED"/>
    <property type="match status" value="1"/>
</dbReference>
<feature type="transmembrane region" description="Helical" evidence="7">
    <location>
        <begin position="127"/>
        <end position="144"/>
    </location>
</feature>
<dbReference type="PANTHER" id="PTHR43081:SF17">
    <property type="entry name" value="BLL5647 PROTEIN"/>
    <property type="match status" value="1"/>
</dbReference>
<dbReference type="GO" id="GO:0006171">
    <property type="term" value="P:cAMP biosynthetic process"/>
    <property type="evidence" value="ECO:0007669"/>
    <property type="project" value="TreeGrafter"/>
</dbReference>
<comment type="caution">
    <text evidence="10">The sequence shown here is derived from an EMBL/GenBank/DDBJ whole genome shotgun (WGS) entry which is preliminary data.</text>
</comment>
<feature type="domain" description="Guanylate cyclase" evidence="8">
    <location>
        <begin position="340"/>
        <end position="464"/>
    </location>
</feature>
<dbReference type="GO" id="GO:0004016">
    <property type="term" value="F:adenylate cyclase activity"/>
    <property type="evidence" value="ECO:0007669"/>
    <property type="project" value="UniProtKB-ARBA"/>
</dbReference>
<evidence type="ECO:0000313" key="10">
    <source>
        <dbReference type="EMBL" id="TXG91623.1"/>
    </source>
</evidence>
<dbReference type="CDD" id="cd07302">
    <property type="entry name" value="CHD"/>
    <property type="match status" value="1"/>
</dbReference>
<dbReference type="InterPro" id="IPR029787">
    <property type="entry name" value="Nucleotide_cyclase"/>
</dbReference>
<evidence type="ECO:0000256" key="4">
    <source>
        <dbReference type="ARBA" id="ARBA00022692"/>
    </source>
</evidence>
<evidence type="ECO:0000256" key="2">
    <source>
        <dbReference type="ARBA" id="ARBA00005381"/>
    </source>
</evidence>
<sequence>MMQRRSSAPPLGSRLLGTPDESVQLARIRVQALLTVTVVVTNLVGIAVVAVLVVWVVPGPTVLTSEFVWINSIAVPVYVVAALLAGLTWGTRRLTSDLRWATEGSIPDETQQRTAFRAPWRLTRVQIILWGLAFVLFTTVYGLVNPAVIPKVAFTILFAGATVTAFGNLLSQFALRPVAARALEAGGPVRRRSLGVTGRTAVAWVLGTGLPLTGLMLIAVFSFIRPASSAQMAISILAIGSVILCFGLALIVISVRATAAPMRAVQLGMERVAGGDLTASVVVYDATEVGALQGGFNRMAEGLRERDLLRDLFGRHVGEDVARNALERNPELGGEEREVAVLFVDIVGSTTLAATRSPIDVVTLLNRFFAIVVAESDRRGGMVNKFEGDGALVVFGAPSELDDAYGAALATARSMSTRLRADVPECEVGIGVSSGPAVAGNVGANERYEYTVVGDPVNEASRLCDHAKTEVPGAVAASARTVERAGESERAHWRVDGEVLLRGRTEPTGVAAAVT</sequence>
<keyword evidence="5 7" id="KW-1133">Transmembrane helix</keyword>
<proteinExistence type="inferred from homology"/>
<dbReference type="GO" id="GO:0005886">
    <property type="term" value="C:plasma membrane"/>
    <property type="evidence" value="ECO:0007669"/>
    <property type="project" value="UniProtKB-SubCell"/>
</dbReference>
<dbReference type="Proteomes" id="UP000471120">
    <property type="component" value="Unassembled WGS sequence"/>
</dbReference>
<dbReference type="CDD" id="cd06225">
    <property type="entry name" value="HAMP"/>
    <property type="match status" value="1"/>
</dbReference>